<dbReference type="EMBL" id="CP099959">
    <property type="protein sequence ID" value="XCC58580.1"/>
    <property type="molecule type" value="Genomic_DNA"/>
</dbReference>
<dbReference type="CDD" id="cd20303">
    <property type="entry name" value="cupin_ChrR_1"/>
    <property type="match status" value="2"/>
</dbReference>
<proteinExistence type="predicted"/>
<accession>A0AAU8A4L0</accession>
<dbReference type="SUPFAM" id="SSF51182">
    <property type="entry name" value="RmlC-like cupins"/>
    <property type="match status" value="2"/>
</dbReference>
<dbReference type="RefSeq" id="WP_353439848.1">
    <property type="nucleotide sequence ID" value="NZ_CP099959.1"/>
</dbReference>
<evidence type="ECO:0000259" key="1">
    <source>
        <dbReference type="Pfam" id="PF12973"/>
    </source>
</evidence>
<dbReference type="InterPro" id="IPR025979">
    <property type="entry name" value="ChrR-like_cupin_dom"/>
</dbReference>
<protein>
    <submittedName>
        <fullName evidence="2">Cupin domain-containing protein</fullName>
    </submittedName>
</protein>
<organism evidence="2">
    <name type="scientific">Polynucleobacter sp. UK-FUSCHL-C3</name>
    <dbReference type="NCBI Taxonomy" id="2955208"/>
    <lineage>
        <taxon>Bacteria</taxon>
        <taxon>Pseudomonadati</taxon>
        <taxon>Pseudomonadota</taxon>
        <taxon>Betaproteobacteria</taxon>
        <taxon>Burkholderiales</taxon>
        <taxon>Burkholderiaceae</taxon>
        <taxon>Polynucleobacter</taxon>
    </lineage>
</organism>
<sequence>MNLHADFKERIVLNHHALPWQMSPEPGVERKMLDRIGDEVAKATSIVRYAAGAKFASHTHDLGEEILVLDGVFSDETGDYPAGTYLMNPPGSSHAPFSKEGCTLFVKLRHLGSEQTEREIVNTHTAQWLQGLVPGLTVMPLMRQGTGSTLVRWAPQTYFNPHRHHGGEEIFVVDGVFEDEHGRYEAGSWIRSPHMSMHKPFSKEGCTIFVKTGHLL</sequence>
<dbReference type="Gene3D" id="2.60.120.10">
    <property type="entry name" value="Jelly Rolls"/>
    <property type="match status" value="2"/>
</dbReference>
<dbReference type="InterPro" id="IPR014710">
    <property type="entry name" value="RmlC-like_jellyroll"/>
</dbReference>
<feature type="domain" description="ChrR-like cupin" evidence="1">
    <location>
        <begin position="9"/>
        <end position="111"/>
    </location>
</feature>
<dbReference type="AlphaFoldDB" id="A0AAU8A4L0"/>
<dbReference type="Pfam" id="PF12973">
    <property type="entry name" value="Cupin_7"/>
    <property type="match status" value="2"/>
</dbReference>
<gene>
    <name evidence="2" type="ORF">NKE59_04680</name>
</gene>
<dbReference type="InterPro" id="IPR011051">
    <property type="entry name" value="RmlC_Cupin_sf"/>
</dbReference>
<feature type="domain" description="ChrR-like cupin" evidence="1">
    <location>
        <begin position="117"/>
        <end position="215"/>
    </location>
</feature>
<name>A0AAU8A4L0_9BURK</name>
<reference evidence="2" key="1">
    <citation type="submission" date="2022-06" db="EMBL/GenBank/DDBJ databases">
        <title>New Polynucleobacter species.</title>
        <authorList>
            <person name="Hahn M.W."/>
        </authorList>
    </citation>
    <scope>NUCLEOTIDE SEQUENCE</scope>
    <source>
        <strain evidence="2">UK-FUSCHL-C3</strain>
    </source>
</reference>
<evidence type="ECO:0000313" key="2">
    <source>
        <dbReference type="EMBL" id="XCC58580.1"/>
    </source>
</evidence>